<feature type="compositionally biased region" description="Basic and acidic residues" evidence="1">
    <location>
        <begin position="19"/>
        <end position="79"/>
    </location>
</feature>
<dbReference type="SUPFAM" id="SSF56672">
    <property type="entry name" value="DNA/RNA polymerases"/>
    <property type="match status" value="1"/>
</dbReference>
<evidence type="ECO:0000313" key="3">
    <source>
        <dbReference type="EMBL" id="KAI9551304.1"/>
    </source>
</evidence>
<evidence type="ECO:0000259" key="2">
    <source>
        <dbReference type="PROSITE" id="PS50878"/>
    </source>
</evidence>
<feature type="domain" description="Reverse transcriptase" evidence="2">
    <location>
        <begin position="414"/>
        <end position="690"/>
    </location>
</feature>
<organism evidence="3 4">
    <name type="scientific">Daphnia sinensis</name>
    <dbReference type="NCBI Taxonomy" id="1820382"/>
    <lineage>
        <taxon>Eukaryota</taxon>
        <taxon>Metazoa</taxon>
        <taxon>Ecdysozoa</taxon>
        <taxon>Arthropoda</taxon>
        <taxon>Crustacea</taxon>
        <taxon>Branchiopoda</taxon>
        <taxon>Diplostraca</taxon>
        <taxon>Cladocera</taxon>
        <taxon>Anomopoda</taxon>
        <taxon>Daphniidae</taxon>
        <taxon>Daphnia</taxon>
        <taxon>Daphnia similis group</taxon>
    </lineage>
</organism>
<sequence length="690" mass="78697">MADSNPSSSSSSSSVSSGESHRSNRNRDRANFSRERLILDQAREQELQERRLEAHREREQQERDRQRQGDRRQEGGRNDDSDEPTGDTPPQRKFAVPKRCMRVVRGWMTSTLSPSEAKQLRERFLPSFTDTDFDLKCPQVDSSLTWRFKDLKCPEMSKEEATEKSLKAEQYKVLDVARPLLYLKEQMAEGELQNSPMAEAVDVALRLWGHTFYGITASRRENLLKVSDPKFVSLLKEQERFKTKQCGALFGSHFIKEMVKEATNDQKLRSIGRPTGQPSSFKSRYPGPSYNPRSASGYHRSGYNGGNRGGIFSGSRISTEGFRNNKQKSSQRYVPVLSEPKQAACSSPIGGRLRFFVHFWHSISNDPWIIQSISEGVKIDFVSPPFQSHYQGNMLMGKNQLEICEQEIKSLLEKRAIEPIEPGKGFVSGLFVIPKRTGGFRLIVNIKALNSFVKPVHFKMEGIPLLQELIRPGDFFTKIDLQDAYLTLPLHKEDRKFVQIKWKKGVRLIIYLDDMLLLNSCKEGARKDFLLAREVLENCGFFISVKKSVDKPTQIIEYLGLIVNSLLFSLSLRQEKIVEILKLCGKLFKRKTASLREIARVLGNLAWAVKCIPFAQAHYRALQGFHITECSRANGFLNTTVTLDKESRDDLTWWVDNIESLNGRAMTAVEPDIIIYSDASKTGWGESKME</sequence>
<dbReference type="Gene3D" id="3.30.70.270">
    <property type="match status" value="1"/>
</dbReference>
<protein>
    <recommendedName>
        <fullName evidence="2">Reverse transcriptase domain-containing protein</fullName>
    </recommendedName>
</protein>
<feature type="compositionally biased region" description="Low complexity" evidence="1">
    <location>
        <begin position="1"/>
        <end position="18"/>
    </location>
</feature>
<dbReference type="EMBL" id="WJBH02000018">
    <property type="protein sequence ID" value="KAI9551304.1"/>
    <property type="molecule type" value="Genomic_DNA"/>
</dbReference>
<keyword evidence="4" id="KW-1185">Reference proteome</keyword>
<dbReference type="InterPro" id="IPR043128">
    <property type="entry name" value="Rev_trsase/Diguanyl_cyclase"/>
</dbReference>
<dbReference type="InterPro" id="IPR043502">
    <property type="entry name" value="DNA/RNA_pol_sf"/>
</dbReference>
<dbReference type="PROSITE" id="PS50878">
    <property type="entry name" value="RT_POL"/>
    <property type="match status" value="1"/>
</dbReference>
<dbReference type="AlphaFoldDB" id="A0AAD5KGF1"/>
<dbReference type="InterPro" id="IPR052055">
    <property type="entry name" value="Hepadnavirus_pol/RT"/>
</dbReference>
<evidence type="ECO:0000256" key="1">
    <source>
        <dbReference type="SAM" id="MobiDB-lite"/>
    </source>
</evidence>
<accession>A0AAD5KGF1</accession>
<gene>
    <name evidence="3" type="ORF">GHT06_002504</name>
</gene>
<dbReference type="Proteomes" id="UP000820818">
    <property type="component" value="Unassembled WGS sequence"/>
</dbReference>
<feature type="region of interest" description="Disordered" evidence="1">
    <location>
        <begin position="266"/>
        <end position="298"/>
    </location>
</feature>
<dbReference type="PANTHER" id="PTHR33050:SF7">
    <property type="entry name" value="RIBONUCLEASE H"/>
    <property type="match status" value="1"/>
</dbReference>
<dbReference type="PANTHER" id="PTHR33050">
    <property type="entry name" value="REVERSE TRANSCRIPTASE DOMAIN-CONTAINING PROTEIN"/>
    <property type="match status" value="1"/>
</dbReference>
<comment type="caution">
    <text evidence="3">The sequence shown here is derived from an EMBL/GenBank/DDBJ whole genome shotgun (WGS) entry which is preliminary data.</text>
</comment>
<name>A0AAD5KGF1_9CRUS</name>
<feature type="region of interest" description="Disordered" evidence="1">
    <location>
        <begin position="1"/>
        <end position="96"/>
    </location>
</feature>
<dbReference type="GO" id="GO:0071897">
    <property type="term" value="P:DNA biosynthetic process"/>
    <property type="evidence" value="ECO:0007669"/>
    <property type="project" value="UniProtKB-ARBA"/>
</dbReference>
<evidence type="ECO:0000313" key="4">
    <source>
        <dbReference type="Proteomes" id="UP000820818"/>
    </source>
</evidence>
<reference evidence="3" key="1">
    <citation type="submission" date="2022-05" db="EMBL/GenBank/DDBJ databases">
        <title>A multi-omics perspective on studying reproductive biology in Daphnia sinensis.</title>
        <authorList>
            <person name="Jia J."/>
        </authorList>
    </citation>
    <scope>NUCLEOTIDE SEQUENCE</scope>
    <source>
        <strain evidence="3">WSL</strain>
    </source>
</reference>
<dbReference type="Gene3D" id="3.10.10.10">
    <property type="entry name" value="HIV Type 1 Reverse Transcriptase, subunit A, domain 1"/>
    <property type="match status" value="1"/>
</dbReference>
<dbReference type="InterPro" id="IPR000477">
    <property type="entry name" value="RT_dom"/>
</dbReference>
<proteinExistence type="predicted"/>